<evidence type="ECO:0000259" key="1">
    <source>
        <dbReference type="PROSITE" id="PS51670"/>
    </source>
</evidence>
<evidence type="ECO:0000313" key="2">
    <source>
        <dbReference type="EMBL" id="KWZ81805.1"/>
    </source>
</evidence>
<protein>
    <recommendedName>
        <fullName evidence="1">ShKT domain-containing protein</fullName>
    </recommendedName>
</protein>
<proteinExistence type="predicted"/>
<gene>
    <name evidence="2" type="ORF">HMPREF3213_01900</name>
</gene>
<reference evidence="3" key="1">
    <citation type="submission" date="2016-01" db="EMBL/GenBank/DDBJ databases">
        <authorList>
            <person name="Mitreva M."/>
            <person name="Pepin K.H."/>
            <person name="Mihindukulasuriya K.A."/>
            <person name="Fulton R."/>
            <person name="Fronick C."/>
            <person name="O'Laughlin M."/>
            <person name="Miner T."/>
            <person name="Herter B."/>
            <person name="Rosa B.A."/>
            <person name="Cordes M."/>
            <person name="Tomlinson C."/>
            <person name="Wollam A."/>
            <person name="Palsikar V.B."/>
            <person name="Mardis E.R."/>
            <person name="Wilson R.K."/>
        </authorList>
    </citation>
    <scope>NUCLEOTIDE SEQUENCE [LARGE SCALE GENOMIC DNA]</scope>
    <source>
        <strain evidence="3">GED7749B</strain>
    </source>
</reference>
<dbReference type="Proteomes" id="UP000070376">
    <property type="component" value="Unassembled WGS sequence"/>
</dbReference>
<dbReference type="AlphaFoldDB" id="A0A133KQP8"/>
<accession>A0A133KQP8</accession>
<evidence type="ECO:0000313" key="3">
    <source>
        <dbReference type="Proteomes" id="UP000070376"/>
    </source>
</evidence>
<dbReference type="InterPro" id="IPR003582">
    <property type="entry name" value="ShKT_dom"/>
</dbReference>
<feature type="domain" description="ShKT" evidence="1">
    <location>
        <begin position="19"/>
        <end position="43"/>
    </location>
</feature>
<dbReference type="EMBL" id="LRPN01000068">
    <property type="protein sequence ID" value="KWZ81805.1"/>
    <property type="molecule type" value="Genomic_DNA"/>
</dbReference>
<comment type="caution">
    <text evidence="2">The sequence shown here is derived from an EMBL/GenBank/DDBJ whole genome shotgun (WGS) entry which is preliminary data.</text>
</comment>
<sequence>MDGSSPNIIKSAFLFYHCCYRSEKFKNCKYLSALGMCKIFPTE</sequence>
<organism evidence="2 3">
    <name type="scientific">Heyndrickxia coagulans</name>
    <name type="common">Weizmannia coagulans</name>
    <dbReference type="NCBI Taxonomy" id="1398"/>
    <lineage>
        <taxon>Bacteria</taxon>
        <taxon>Bacillati</taxon>
        <taxon>Bacillota</taxon>
        <taxon>Bacilli</taxon>
        <taxon>Bacillales</taxon>
        <taxon>Bacillaceae</taxon>
        <taxon>Heyndrickxia</taxon>
    </lineage>
</organism>
<dbReference type="PROSITE" id="PS51670">
    <property type="entry name" value="SHKT"/>
    <property type="match status" value="1"/>
</dbReference>
<name>A0A133KQP8_HEYCO</name>